<protein>
    <recommendedName>
        <fullName evidence="3">USP domain-containing protein</fullName>
    </recommendedName>
</protein>
<evidence type="ECO:0000313" key="5">
    <source>
        <dbReference type="Proteomes" id="UP001233999"/>
    </source>
</evidence>
<dbReference type="EMBL" id="JASPKZ010003044">
    <property type="protein sequence ID" value="KAJ9594473.1"/>
    <property type="molecule type" value="Genomic_DNA"/>
</dbReference>
<dbReference type="GO" id="GO:0005634">
    <property type="term" value="C:nucleus"/>
    <property type="evidence" value="ECO:0007669"/>
    <property type="project" value="TreeGrafter"/>
</dbReference>
<dbReference type="GO" id="GO:0016579">
    <property type="term" value="P:protein deubiquitination"/>
    <property type="evidence" value="ECO:0007669"/>
    <property type="project" value="InterPro"/>
</dbReference>
<feature type="compositionally biased region" description="Polar residues" evidence="2">
    <location>
        <begin position="1"/>
        <end position="12"/>
    </location>
</feature>
<dbReference type="Proteomes" id="UP001233999">
    <property type="component" value="Unassembled WGS sequence"/>
</dbReference>
<dbReference type="PROSITE" id="PS00973">
    <property type="entry name" value="USP_2"/>
    <property type="match status" value="1"/>
</dbReference>
<sequence length="638" mass="73352">MLRLKNNVSVTPTMDGHLSNIEKSFPSHRHISPVESSVDGDLPNIEKSFPSHWHISPVKISMDGDLPNVEKSFPSHQHISPVESSMDGDLPNIEKNFPSHWHISPVKISMDGDLPNIEKSFPSHQHISPVESSMDGVLPNVEKSFPSHQHISPVESSMDGDLPNIKKSFPSHQHISPVESCMDEDLPNIEKRFPSHQCISPVESSMDGDLPNVEKSFPSHQHISPVESSMNGDLPNVEKSFSSRYRHISPTESSMDRELPNIEKRFPLHYQHFSQTERFPETSLTISANENVALHDTVHKTGYGFQNLSGTNKCWMNSSLQAILKMETLNRDVMNFVKILSFQDKQCSEILTNFIAIIKAKSNFNVHELHTAADNFYNSLKVLNDNFPKHQQQDAVEFINLFFIFLKDEFDTLGQSIHINNPINENVLFKLEECYTCMECSNSYTKETEDVIFSIGMQIDEDKDVTFHELVEKSLLSEIIYRTCNRCGFKQSKLSTKFISLPRFLVLQVNRYQIENNKIKKISTKVDITHELNLSNIVHKRKVKLPEIERSSSVLNSQNQYKYRLVAIISHIGEETTSGHYISCIYNLRTKMWFRYDDENVERMSQDVFLQAKHGYVYFYMYVPLVKLNENLRIISSK</sequence>
<feature type="domain" description="USP" evidence="3">
    <location>
        <begin position="303"/>
        <end position="623"/>
    </location>
</feature>
<dbReference type="InterPro" id="IPR050164">
    <property type="entry name" value="Peptidase_C19"/>
</dbReference>
<reference evidence="4" key="2">
    <citation type="submission" date="2023-05" db="EMBL/GenBank/DDBJ databases">
        <authorList>
            <person name="Fouks B."/>
        </authorList>
    </citation>
    <scope>NUCLEOTIDE SEQUENCE</scope>
    <source>
        <strain evidence="4">Stay&amp;Tobe</strain>
        <tissue evidence="4">Testes</tissue>
    </source>
</reference>
<dbReference type="GO" id="GO:0004843">
    <property type="term" value="F:cysteine-type deubiquitinase activity"/>
    <property type="evidence" value="ECO:0007669"/>
    <property type="project" value="InterPro"/>
</dbReference>
<dbReference type="PROSITE" id="PS50235">
    <property type="entry name" value="USP_3"/>
    <property type="match status" value="1"/>
</dbReference>
<dbReference type="AlphaFoldDB" id="A0AAD8AAQ7"/>
<reference evidence="4" key="1">
    <citation type="journal article" date="2023" name="IScience">
        <title>Live-bearing cockroach genome reveals convergent evolutionary mechanisms linked to viviparity in insects and beyond.</title>
        <authorList>
            <person name="Fouks B."/>
            <person name="Harrison M.C."/>
            <person name="Mikhailova A.A."/>
            <person name="Marchal E."/>
            <person name="English S."/>
            <person name="Carruthers M."/>
            <person name="Jennings E.C."/>
            <person name="Chiamaka E.L."/>
            <person name="Frigard R.A."/>
            <person name="Pippel M."/>
            <person name="Attardo G.M."/>
            <person name="Benoit J.B."/>
            <person name="Bornberg-Bauer E."/>
            <person name="Tobe S.S."/>
        </authorList>
    </citation>
    <scope>NUCLEOTIDE SEQUENCE</scope>
    <source>
        <strain evidence="4">Stay&amp;Tobe</strain>
    </source>
</reference>
<dbReference type="InterPro" id="IPR038765">
    <property type="entry name" value="Papain-like_cys_pep_sf"/>
</dbReference>
<dbReference type="PANTHER" id="PTHR24006:SF915">
    <property type="entry name" value="UBIQUITIN CARBOXYL-TERMINAL HYDROLASE-RELATED"/>
    <property type="match status" value="1"/>
</dbReference>
<name>A0AAD8AAQ7_DIPPU</name>
<dbReference type="GO" id="GO:0000082">
    <property type="term" value="P:G1/S transition of mitotic cell cycle"/>
    <property type="evidence" value="ECO:0007669"/>
    <property type="project" value="TreeGrafter"/>
</dbReference>
<dbReference type="InterPro" id="IPR028889">
    <property type="entry name" value="USP"/>
</dbReference>
<dbReference type="InterPro" id="IPR001394">
    <property type="entry name" value="Peptidase_C19_UCH"/>
</dbReference>
<dbReference type="CDD" id="cd02257">
    <property type="entry name" value="Peptidase_C19"/>
    <property type="match status" value="1"/>
</dbReference>
<accession>A0AAD8AAQ7</accession>
<gene>
    <name evidence="4" type="ORF">L9F63_014085</name>
</gene>
<dbReference type="InterPro" id="IPR018200">
    <property type="entry name" value="USP_CS"/>
</dbReference>
<evidence type="ECO:0000259" key="3">
    <source>
        <dbReference type="PROSITE" id="PS50235"/>
    </source>
</evidence>
<dbReference type="SUPFAM" id="SSF54001">
    <property type="entry name" value="Cysteine proteinases"/>
    <property type="match status" value="1"/>
</dbReference>
<feature type="region of interest" description="Disordered" evidence="2">
    <location>
        <begin position="1"/>
        <end position="21"/>
    </location>
</feature>
<proteinExistence type="inferred from homology"/>
<dbReference type="Pfam" id="PF00443">
    <property type="entry name" value="UCH"/>
    <property type="match status" value="1"/>
</dbReference>
<keyword evidence="5" id="KW-1185">Reference proteome</keyword>
<evidence type="ECO:0000256" key="2">
    <source>
        <dbReference type="SAM" id="MobiDB-lite"/>
    </source>
</evidence>
<organism evidence="4 5">
    <name type="scientific">Diploptera punctata</name>
    <name type="common">Pacific beetle cockroach</name>
    <dbReference type="NCBI Taxonomy" id="6984"/>
    <lineage>
        <taxon>Eukaryota</taxon>
        <taxon>Metazoa</taxon>
        <taxon>Ecdysozoa</taxon>
        <taxon>Arthropoda</taxon>
        <taxon>Hexapoda</taxon>
        <taxon>Insecta</taxon>
        <taxon>Pterygota</taxon>
        <taxon>Neoptera</taxon>
        <taxon>Polyneoptera</taxon>
        <taxon>Dictyoptera</taxon>
        <taxon>Blattodea</taxon>
        <taxon>Blaberoidea</taxon>
        <taxon>Blaberidae</taxon>
        <taxon>Diplopterinae</taxon>
        <taxon>Diploptera</taxon>
    </lineage>
</organism>
<evidence type="ECO:0000313" key="4">
    <source>
        <dbReference type="EMBL" id="KAJ9594473.1"/>
    </source>
</evidence>
<dbReference type="PANTHER" id="PTHR24006">
    <property type="entry name" value="UBIQUITIN CARBOXYL-TERMINAL HYDROLASE"/>
    <property type="match status" value="1"/>
</dbReference>
<dbReference type="Gene3D" id="3.90.70.10">
    <property type="entry name" value="Cysteine proteinases"/>
    <property type="match status" value="1"/>
</dbReference>
<dbReference type="GO" id="GO:0005829">
    <property type="term" value="C:cytosol"/>
    <property type="evidence" value="ECO:0007669"/>
    <property type="project" value="TreeGrafter"/>
</dbReference>
<evidence type="ECO:0000256" key="1">
    <source>
        <dbReference type="ARBA" id="ARBA00009085"/>
    </source>
</evidence>
<comment type="caution">
    <text evidence="4">The sequence shown here is derived from an EMBL/GenBank/DDBJ whole genome shotgun (WGS) entry which is preliminary data.</text>
</comment>
<comment type="similarity">
    <text evidence="1">Belongs to the peptidase C19 family.</text>
</comment>